<dbReference type="AlphaFoldDB" id="A0A6J8CVJ6"/>
<proteinExistence type="predicted"/>
<evidence type="ECO:0000313" key="3">
    <source>
        <dbReference type="Proteomes" id="UP000507470"/>
    </source>
</evidence>
<dbReference type="EMBL" id="CACVKT020006043">
    <property type="protein sequence ID" value="CAC5399691.1"/>
    <property type="molecule type" value="Genomic_DNA"/>
</dbReference>
<accession>A0A6J8CVJ6</accession>
<sequence>METSTKDKSDKMSNEILIKDRNDEFKTEKCRQKIQRLDLHESEETPDLNIRSGTKKFPNPEILNKPMVVSSGNHALNQSGHIVCIVQCTNDSIPAGIENINCGSWNPLVLSSSTFEDNLKAKLDKSIEDNLKAKLDKSIEDNNDIECEKLLETNTITKTLPIIVPGLDRAITSGNHKIVKIINSYICSNSSKIVSDFYQKYEDLLKGTSIWMGRACFCSKTDEKKYEEEICDSPKFLLIVDKNVEIHENFDDFPMKVITDSSFRSDESRVIAQRIIPESHQRLDRVPKSVAKQYFKKHSNLTMIRPSAHKSIGFETEEHAVLEVNCISLFCRIKGIIPIGEHHFPLKIRDVQTDVLEGTSYFTSAVHIGGFVKYYGIDTFLTCAHVIFGKTNISNLQNNVIHSNCHTISNDDATNPVKCTLIRHILKYDTQDTQSEADNNEETSIDAALLLIQIPNISVNNVATPGITTPTQGSNEAASLASTPVELRIKLHGHSVSTEQNLSALGLRSIYLNENFIDSDVEHSRAVALSAITGEQERLIGVRKRNRLFVLVPSHVRIETNHIMYNQFSIQNMDFEAGDSGTCIYAPFTGSEQKGCIGMLVGKSTSGECIVTPMKDILKALGVKP</sequence>
<feature type="region of interest" description="Disordered" evidence="1">
    <location>
        <begin position="42"/>
        <end position="61"/>
    </location>
</feature>
<dbReference type="OrthoDB" id="6134048at2759"/>
<name>A0A6J8CVJ6_MYTCO</name>
<reference evidence="2 3" key="1">
    <citation type="submission" date="2020-06" db="EMBL/GenBank/DDBJ databases">
        <authorList>
            <person name="Li R."/>
            <person name="Bekaert M."/>
        </authorList>
    </citation>
    <scope>NUCLEOTIDE SEQUENCE [LARGE SCALE GENOMIC DNA]</scope>
    <source>
        <strain evidence="3">wild</strain>
    </source>
</reference>
<evidence type="ECO:0000313" key="2">
    <source>
        <dbReference type="EMBL" id="CAC5399691.1"/>
    </source>
</evidence>
<dbReference type="Proteomes" id="UP000507470">
    <property type="component" value="Unassembled WGS sequence"/>
</dbReference>
<organism evidence="2 3">
    <name type="scientific">Mytilus coruscus</name>
    <name type="common">Sea mussel</name>
    <dbReference type="NCBI Taxonomy" id="42192"/>
    <lineage>
        <taxon>Eukaryota</taxon>
        <taxon>Metazoa</taxon>
        <taxon>Spiralia</taxon>
        <taxon>Lophotrochozoa</taxon>
        <taxon>Mollusca</taxon>
        <taxon>Bivalvia</taxon>
        <taxon>Autobranchia</taxon>
        <taxon>Pteriomorphia</taxon>
        <taxon>Mytilida</taxon>
        <taxon>Mytiloidea</taxon>
        <taxon>Mytilidae</taxon>
        <taxon>Mytilinae</taxon>
        <taxon>Mytilus</taxon>
    </lineage>
</organism>
<keyword evidence="3" id="KW-1185">Reference proteome</keyword>
<protein>
    <submittedName>
        <fullName evidence="2">Uncharacterized protein</fullName>
    </submittedName>
</protein>
<evidence type="ECO:0000256" key="1">
    <source>
        <dbReference type="SAM" id="MobiDB-lite"/>
    </source>
</evidence>
<gene>
    <name evidence="2" type="ORF">MCOR_33933</name>
</gene>